<dbReference type="InterPro" id="IPR003599">
    <property type="entry name" value="Ig_sub"/>
</dbReference>
<dbReference type="GO" id="GO:0007166">
    <property type="term" value="P:cell surface receptor signaling pathway"/>
    <property type="evidence" value="ECO:0007669"/>
    <property type="project" value="TreeGrafter"/>
</dbReference>
<dbReference type="SMART" id="SM00406">
    <property type="entry name" value="IGv"/>
    <property type="match status" value="1"/>
</dbReference>
<proteinExistence type="predicted"/>
<evidence type="ECO:0000313" key="6">
    <source>
        <dbReference type="Proteomes" id="UP000265140"/>
    </source>
</evidence>
<dbReference type="InterPro" id="IPR036179">
    <property type="entry name" value="Ig-like_dom_sf"/>
</dbReference>
<dbReference type="GO" id="GO:0002376">
    <property type="term" value="P:immune system process"/>
    <property type="evidence" value="ECO:0007669"/>
    <property type="project" value="UniProtKB-KW"/>
</dbReference>
<dbReference type="PANTHER" id="PTHR23268:SF102">
    <property type="entry name" value="IMMUNOGLOBULIN V-SET DOMAIN-CONTAINING PROTEIN"/>
    <property type="match status" value="1"/>
</dbReference>
<dbReference type="Proteomes" id="UP000265140">
    <property type="component" value="Chromosome 15"/>
</dbReference>
<dbReference type="Ensembl" id="ENSELUT00000074137.2">
    <property type="protein sequence ID" value="ENSELUP00000072009.2"/>
    <property type="gene ID" value="ENSELUG00000027424.2"/>
</dbReference>
<keyword evidence="6" id="KW-1185">Reference proteome</keyword>
<name>A0A6Q2Z122_ESOLU</name>
<feature type="domain" description="Ig-like" evidence="4">
    <location>
        <begin position="43"/>
        <end position="143"/>
    </location>
</feature>
<evidence type="ECO:0000256" key="3">
    <source>
        <dbReference type="SAM" id="Phobius"/>
    </source>
</evidence>
<dbReference type="PANTHER" id="PTHR23268">
    <property type="entry name" value="T-CELL RECEPTOR BETA CHAIN"/>
    <property type="match status" value="1"/>
</dbReference>
<keyword evidence="2" id="KW-0391">Immunity</keyword>
<dbReference type="AlphaFoldDB" id="A0A6Q2Z122"/>
<accession>A0A6Q2Z122</accession>
<sequence length="179" mass="20228">MFIKQLRTTRAFLKVILLITQIIFWSDFIPIGLVDGNDVTQSPTILYEPKDKDAQISCSHTMASSYFQMYWYRQLPGEGMKQVLYITTNNKPEYSGGFSEDKISANKTEVQSGSFTVKKLETGDSGMYFCAVSQHSDTEDKYSCTKTPVSVVIRYTLIQIDEGLIMYCRGTSNSTSNNV</sequence>
<evidence type="ECO:0000313" key="5">
    <source>
        <dbReference type="Ensembl" id="ENSELUP00000072009.2"/>
    </source>
</evidence>
<dbReference type="InterPro" id="IPR007110">
    <property type="entry name" value="Ig-like_dom"/>
</dbReference>
<dbReference type="SMART" id="SM00409">
    <property type="entry name" value="IG"/>
    <property type="match status" value="1"/>
</dbReference>
<keyword evidence="3" id="KW-1133">Transmembrane helix</keyword>
<dbReference type="Bgee" id="ENSELUG00000027424">
    <property type="expression patterns" value="Expressed in head kidney and 6 other cell types or tissues"/>
</dbReference>
<protein>
    <recommendedName>
        <fullName evidence="4">Ig-like domain-containing protein</fullName>
    </recommendedName>
</protein>
<keyword evidence="3" id="KW-0472">Membrane</keyword>
<reference evidence="6" key="1">
    <citation type="journal article" date="2014" name="PLoS ONE">
        <title>The genome and linkage map of the northern pike (Esox lucius): conserved synteny revealed between the salmonid sister group and the Neoteleostei.</title>
        <authorList>
            <person name="Rondeau E.B."/>
            <person name="Minkley D.R."/>
            <person name="Leong J.S."/>
            <person name="Messmer A.M."/>
            <person name="Jantzen J.R."/>
            <person name="von Schalburg K.R."/>
            <person name="Lemon C."/>
            <person name="Bird N.H."/>
            <person name="Koop B.F."/>
        </authorList>
    </citation>
    <scope>NUCLEOTIDE SEQUENCE</scope>
</reference>
<dbReference type="SUPFAM" id="SSF48726">
    <property type="entry name" value="Immunoglobulin"/>
    <property type="match status" value="1"/>
</dbReference>
<dbReference type="GeneTree" id="ENSGT00730000111153"/>
<reference evidence="5" key="3">
    <citation type="submission" date="2025-08" db="UniProtKB">
        <authorList>
            <consortium name="Ensembl"/>
        </authorList>
    </citation>
    <scope>IDENTIFICATION</scope>
</reference>
<keyword evidence="1" id="KW-0732">Signal</keyword>
<dbReference type="InterPro" id="IPR013783">
    <property type="entry name" value="Ig-like_fold"/>
</dbReference>
<feature type="transmembrane region" description="Helical" evidence="3">
    <location>
        <begin position="12"/>
        <end position="33"/>
    </location>
</feature>
<evidence type="ECO:0000256" key="1">
    <source>
        <dbReference type="ARBA" id="ARBA00022729"/>
    </source>
</evidence>
<dbReference type="OMA" id="SRDICQR"/>
<dbReference type="InterPro" id="IPR050413">
    <property type="entry name" value="TCR_beta_variable"/>
</dbReference>
<dbReference type="Pfam" id="PF07686">
    <property type="entry name" value="V-set"/>
    <property type="match status" value="1"/>
</dbReference>
<dbReference type="PROSITE" id="PS50835">
    <property type="entry name" value="IG_LIKE"/>
    <property type="match status" value="1"/>
</dbReference>
<organism evidence="5 6">
    <name type="scientific">Esox lucius</name>
    <name type="common">Northern pike</name>
    <dbReference type="NCBI Taxonomy" id="8010"/>
    <lineage>
        <taxon>Eukaryota</taxon>
        <taxon>Metazoa</taxon>
        <taxon>Chordata</taxon>
        <taxon>Craniata</taxon>
        <taxon>Vertebrata</taxon>
        <taxon>Euteleostomi</taxon>
        <taxon>Actinopterygii</taxon>
        <taxon>Neopterygii</taxon>
        <taxon>Teleostei</taxon>
        <taxon>Protacanthopterygii</taxon>
        <taxon>Esociformes</taxon>
        <taxon>Esocidae</taxon>
        <taxon>Esox</taxon>
    </lineage>
</organism>
<dbReference type="InParanoid" id="A0A6Q2Z122"/>
<evidence type="ECO:0000259" key="4">
    <source>
        <dbReference type="PROSITE" id="PS50835"/>
    </source>
</evidence>
<reference evidence="5" key="4">
    <citation type="submission" date="2025-09" db="UniProtKB">
        <authorList>
            <consortium name="Ensembl"/>
        </authorList>
    </citation>
    <scope>IDENTIFICATION</scope>
</reference>
<dbReference type="InterPro" id="IPR013106">
    <property type="entry name" value="Ig_V-set"/>
</dbReference>
<keyword evidence="3" id="KW-0812">Transmembrane</keyword>
<reference evidence="5" key="2">
    <citation type="submission" date="2020-02" db="EMBL/GenBank/DDBJ databases">
        <title>Esox lucius (northern pike) genome, fEsoLuc1, primary haplotype.</title>
        <authorList>
            <person name="Myers G."/>
            <person name="Karagic N."/>
            <person name="Meyer A."/>
            <person name="Pippel M."/>
            <person name="Reichard M."/>
            <person name="Winkler S."/>
            <person name="Tracey A."/>
            <person name="Sims Y."/>
            <person name="Howe K."/>
            <person name="Rhie A."/>
            <person name="Formenti G."/>
            <person name="Durbin R."/>
            <person name="Fedrigo O."/>
            <person name="Jarvis E.D."/>
        </authorList>
    </citation>
    <scope>NUCLEOTIDE SEQUENCE [LARGE SCALE GENOMIC DNA]</scope>
</reference>
<dbReference type="GO" id="GO:0005886">
    <property type="term" value="C:plasma membrane"/>
    <property type="evidence" value="ECO:0007669"/>
    <property type="project" value="TreeGrafter"/>
</dbReference>
<evidence type="ECO:0000256" key="2">
    <source>
        <dbReference type="ARBA" id="ARBA00022859"/>
    </source>
</evidence>
<dbReference type="Gene3D" id="2.60.40.10">
    <property type="entry name" value="Immunoglobulins"/>
    <property type="match status" value="1"/>
</dbReference>